<comment type="caution">
    <text evidence="7">The sequence shown here is derived from an EMBL/GenBank/DDBJ whole genome shotgun (WGS) entry which is preliminary data.</text>
</comment>
<keyword evidence="4" id="KW-0862">Zinc</keyword>
<dbReference type="OrthoDB" id="9804482at2"/>
<dbReference type="InterPro" id="IPR001405">
    <property type="entry name" value="UPF0758"/>
</dbReference>
<keyword evidence="8" id="KW-1185">Reference proteome</keyword>
<dbReference type="Gene3D" id="3.40.140.10">
    <property type="entry name" value="Cytidine Deaminase, domain 2"/>
    <property type="match status" value="1"/>
</dbReference>
<evidence type="ECO:0000256" key="5">
    <source>
        <dbReference type="ARBA" id="ARBA00023049"/>
    </source>
</evidence>
<evidence type="ECO:0000256" key="3">
    <source>
        <dbReference type="ARBA" id="ARBA00022801"/>
    </source>
</evidence>
<dbReference type="GO" id="GO:0046872">
    <property type="term" value="F:metal ion binding"/>
    <property type="evidence" value="ECO:0007669"/>
    <property type="project" value="UniProtKB-KW"/>
</dbReference>
<dbReference type="CDD" id="cd08071">
    <property type="entry name" value="MPN_DUF2466"/>
    <property type="match status" value="1"/>
</dbReference>
<gene>
    <name evidence="7" type="ORF">APR42_07935</name>
</gene>
<dbReference type="PROSITE" id="PS01302">
    <property type="entry name" value="UPF0758"/>
    <property type="match status" value="1"/>
</dbReference>
<keyword evidence="2" id="KW-0479">Metal-binding</keyword>
<sequence length="149" mass="16496">MKTKVSEIKIAYRSRVKLSEAPKIKSSATAADVLYSNWDKDEIEVSESFKLLLLNNNNRVKGIFEVSRGGITYTLVDLRLIFGVILKSLSTAVILCHNHPSGTLLPSNPDKDLTRKIKNAAGLFDIKVLDHLILTPGGDYYSFADNGML</sequence>
<evidence type="ECO:0000259" key="6">
    <source>
        <dbReference type="PROSITE" id="PS50249"/>
    </source>
</evidence>
<protein>
    <submittedName>
        <fullName evidence="7">DNA repair protein</fullName>
    </submittedName>
</protein>
<dbReference type="RefSeq" id="WP_013073400.1">
    <property type="nucleotide sequence ID" value="NZ_BMWR01000001.1"/>
</dbReference>
<proteinExistence type="predicted"/>
<dbReference type="PANTHER" id="PTHR30471">
    <property type="entry name" value="DNA REPAIR PROTEIN RADC"/>
    <property type="match status" value="1"/>
</dbReference>
<reference evidence="7" key="1">
    <citation type="submission" date="2015-10" db="EMBL/GenBank/DDBJ databases">
        <title>Draft genome sequence of Salegentibacter mishustinae KCTC 12263.</title>
        <authorList>
            <person name="Lin W."/>
            <person name="Zheng Q."/>
        </authorList>
    </citation>
    <scope>NUCLEOTIDE SEQUENCE [LARGE SCALE GENOMIC DNA]</scope>
    <source>
        <strain evidence="7">KCTC 12263</strain>
    </source>
</reference>
<organism evidence="7 8">
    <name type="scientific">Salegentibacter mishustinae</name>
    <dbReference type="NCBI Taxonomy" id="270918"/>
    <lineage>
        <taxon>Bacteria</taxon>
        <taxon>Pseudomonadati</taxon>
        <taxon>Bacteroidota</taxon>
        <taxon>Flavobacteriia</taxon>
        <taxon>Flavobacteriales</taxon>
        <taxon>Flavobacteriaceae</taxon>
        <taxon>Salegentibacter</taxon>
    </lineage>
</organism>
<accession>A0A0Q9Z596</accession>
<evidence type="ECO:0000256" key="4">
    <source>
        <dbReference type="ARBA" id="ARBA00022833"/>
    </source>
</evidence>
<dbReference type="Pfam" id="PF04002">
    <property type="entry name" value="RadC"/>
    <property type="match status" value="1"/>
</dbReference>
<evidence type="ECO:0000313" key="8">
    <source>
        <dbReference type="Proteomes" id="UP000051643"/>
    </source>
</evidence>
<dbReference type="STRING" id="270918.APR42_07935"/>
<dbReference type="InterPro" id="IPR037518">
    <property type="entry name" value="MPN"/>
</dbReference>
<dbReference type="PROSITE" id="PS50249">
    <property type="entry name" value="MPN"/>
    <property type="match status" value="1"/>
</dbReference>
<keyword evidence="3" id="KW-0378">Hydrolase</keyword>
<evidence type="ECO:0000256" key="2">
    <source>
        <dbReference type="ARBA" id="ARBA00022723"/>
    </source>
</evidence>
<feature type="domain" description="MPN" evidence="6">
    <location>
        <begin position="24"/>
        <end position="149"/>
    </location>
</feature>
<dbReference type="GO" id="GO:0006508">
    <property type="term" value="P:proteolysis"/>
    <property type="evidence" value="ECO:0007669"/>
    <property type="project" value="UniProtKB-KW"/>
</dbReference>
<dbReference type="InterPro" id="IPR020891">
    <property type="entry name" value="UPF0758_CS"/>
</dbReference>
<name>A0A0Q9Z596_9FLAO</name>
<dbReference type="AlphaFoldDB" id="A0A0Q9Z596"/>
<dbReference type="GO" id="GO:0008237">
    <property type="term" value="F:metallopeptidase activity"/>
    <property type="evidence" value="ECO:0007669"/>
    <property type="project" value="UniProtKB-KW"/>
</dbReference>
<dbReference type="EMBL" id="LKTP01000033">
    <property type="protein sequence ID" value="KRG28079.1"/>
    <property type="molecule type" value="Genomic_DNA"/>
</dbReference>
<evidence type="ECO:0000313" key="7">
    <source>
        <dbReference type="EMBL" id="KRG28079.1"/>
    </source>
</evidence>
<evidence type="ECO:0000256" key="1">
    <source>
        <dbReference type="ARBA" id="ARBA00022670"/>
    </source>
</evidence>
<dbReference type="PANTHER" id="PTHR30471:SF3">
    <property type="entry name" value="UPF0758 PROTEIN YEES-RELATED"/>
    <property type="match status" value="1"/>
</dbReference>
<dbReference type="InterPro" id="IPR025657">
    <property type="entry name" value="RadC_JAB"/>
</dbReference>
<keyword evidence="1" id="KW-0645">Protease</keyword>
<dbReference type="Proteomes" id="UP000051643">
    <property type="component" value="Unassembled WGS sequence"/>
</dbReference>
<keyword evidence="5" id="KW-0482">Metalloprotease</keyword>